<dbReference type="Proteomes" id="UP000799770">
    <property type="component" value="Unassembled WGS sequence"/>
</dbReference>
<evidence type="ECO:0000256" key="1">
    <source>
        <dbReference type="SAM" id="MobiDB-lite"/>
    </source>
</evidence>
<organism evidence="2 3">
    <name type="scientific">Lophiotrema nucula</name>
    <dbReference type="NCBI Taxonomy" id="690887"/>
    <lineage>
        <taxon>Eukaryota</taxon>
        <taxon>Fungi</taxon>
        <taxon>Dikarya</taxon>
        <taxon>Ascomycota</taxon>
        <taxon>Pezizomycotina</taxon>
        <taxon>Dothideomycetes</taxon>
        <taxon>Pleosporomycetidae</taxon>
        <taxon>Pleosporales</taxon>
        <taxon>Lophiotremataceae</taxon>
        <taxon>Lophiotrema</taxon>
    </lineage>
</organism>
<dbReference type="OrthoDB" id="3904016at2759"/>
<evidence type="ECO:0000313" key="3">
    <source>
        <dbReference type="Proteomes" id="UP000799770"/>
    </source>
</evidence>
<feature type="region of interest" description="Disordered" evidence="1">
    <location>
        <begin position="1"/>
        <end position="24"/>
    </location>
</feature>
<dbReference type="AlphaFoldDB" id="A0A6A5ZQ28"/>
<name>A0A6A5ZQ28_9PLEO</name>
<reference evidence="2" key="1">
    <citation type="journal article" date="2020" name="Stud. Mycol.">
        <title>101 Dothideomycetes genomes: a test case for predicting lifestyles and emergence of pathogens.</title>
        <authorList>
            <person name="Haridas S."/>
            <person name="Albert R."/>
            <person name="Binder M."/>
            <person name="Bloem J."/>
            <person name="Labutti K."/>
            <person name="Salamov A."/>
            <person name="Andreopoulos B."/>
            <person name="Baker S."/>
            <person name="Barry K."/>
            <person name="Bills G."/>
            <person name="Bluhm B."/>
            <person name="Cannon C."/>
            <person name="Castanera R."/>
            <person name="Culley D."/>
            <person name="Daum C."/>
            <person name="Ezra D."/>
            <person name="Gonzalez J."/>
            <person name="Henrissat B."/>
            <person name="Kuo A."/>
            <person name="Liang C."/>
            <person name="Lipzen A."/>
            <person name="Lutzoni F."/>
            <person name="Magnuson J."/>
            <person name="Mondo S."/>
            <person name="Nolan M."/>
            <person name="Ohm R."/>
            <person name="Pangilinan J."/>
            <person name="Park H.-J."/>
            <person name="Ramirez L."/>
            <person name="Alfaro M."/>
            <person name="Sun H."/>
            <person name="Tritt A."/>
            <person name="Yoshinaga Y."/>
            <person name="Zwiers L.-H."/>
            <person name="Turgeon B."/>
            <person name="Goodwin S."/>
            <person name="Spatafora J."/>
            <person name="Crous P."/>
            <person name="Grigoriev I."/>
        </authorList>
    </citation>
    <scope>NUCLEOTIDE SEQUENCE</scope>
    <source>
        <strain evidence="2">CBS 627.86</strain>
    </source>
</reference>
<proteinExistence type="predicted"/>
<evidence type="ECO:0000313" key="2">
    <source>
        <dbReference type="EMBL" id="KAF2121346.1"/>
    </source>
</evidence>
<keyword evidence="3" id="KW-1185">Reference proteome</keyword>
<protein>
    <submittedName>
        <fullName evidence="2">Uncharacterized protein</fullName>
    </submittedName>
</protein>
<sequence length="543" mass="61074">MYLERSGRGSLSLSNQRRHPHPPSRLIPFKSILSEPRKLNQLKDLQGPAPAQFFGRRYWTIAQGSKSSFAFCNVTRALRSLSDLPLFRTNTYEGLYPARQDIQRTLSAGRAGQAMNSEAREVATTTSPQGLYQNPRDTKLLANRVTATFNPPFYKKSFVAIVILSLVYRLSRSRLMASGRTIHTIINLNPYANSFTMDYGTPQIEHFSPRQLSGYFESIVDNTQSAHDANTWMCTLATLQHQKNYLEALLSKTAITLNVLRDKQTRHERSLGFSPTTRSKKKKVQHQKWRTSKTIQTCENEERAILDCLGVCRRNIHTLESMLHPIVTSSTAADYDYTSSHSKTSYTDSADICFDWKNGWAEDGGISPFQQQCRRPLVMDDMPPKACFDGDTLVDKSSYTKRPPPLPTRTIVPPAVPALPVPPNTASSNNQYSTLSAEAESFEPSVTHYPPSDEILEMLDKLSISGFLASKRVQRLQRRRFSNAAIGHIFRRLSGGSGSNTARPQLAPLRKHASWGPDAAQHHFSRDCRPRAVDVEKDRAISV</sequence>
<gene>
    <name evidence="2" type="ORF">BDV96DRAFT_209823</name>
</gene>
<dbReference type="EMBL" id="ML977312">
    <property type="protein sequence ID" value="KAF2121346.1"/>
    <property type="molecule type" value="Genomic_DNA"/>
</dbReference>
<accession>A0A6A5ZQ28</accession>